<feature type="compositionally biased region" description="Basic residues" evidence="1">
    <location>
        <begin position="169"/>
        <end position="184"/>
    </location>
</feature>
<keyword evidence="3" id="KW-1185">Reference proteome</keyword>
<feature type="region of interest" description="Disordered" evidence="1">
    <location>
        <begin position="841"/>
        <end position="863"/>
    </location>
</feature>
<evidence type="ECO:0000313" key="3">
    <source>
        <dbReference type="Proteomes" id="UP000237438"/>
    </source>
</evidence>
<evidence type="ECO:0000313" key="2">
    <source>
        <dbReference type="EMBL" id="POS84722.1"/>
    </source>
</evidence>
<feature type="compositionally biased region" description="Basic and acidic residues" evidence="1">
    <location>
        <begin position="1129"/>
        <end position="1190"/>
    </location>
</feature>
<feature type="compositionally biased region" description="Basic and acidic residues" evidence="1">
    <location>
        <begin position="1717"/>
        <end position="1731"/>
    </location>
</feature>
<feature type="compositionally biased region" description="Basic and acidic residues" evidence="1">
    <location>
        <begin position="1853"/>
        <end position="1871"/>
    </location>
</feature>
<feature type="compositionally biased region" description="Basic and acidic residues" evidence="1">
    <location>
        <begin position="987"/>
        <end position="1002"/>
    </location>
</feature>
<dbReference type="Proteomes" id="UP000237438">
    <property type="component" value="Unassembled WGS sequence"/>
</dbReference>
<feature type="compositionally biased region" description="Basic and acidic residues" evidence="1">
    <location>
        <begin position="1495"/>
        <end position="1511"/>
    </location>
</feature>
<feature type="compositionally biased region" description="Basic and acidic residues" evidence="1">
    <location>
        <begin position="935"/>
        <end position="964"/>
    </location>
</feature>
<feature type="compositionally biased region" description="Polar residues" evidence="1">
    <location>
        <begin position="975"/>
        <end position="986"/>
    </location>
</feature>
<reference evidence="2 3" key="1">
    <citation type="submission" date="2017-10" db="EMBL/GenBank/DDBJ databases">
        <title>Development of genomic resources for the powdery mildew, Erysiphe pulchra.</title>
        <authorList>
            <person name="Wadl P.A."/>
            <person name="Mack B.M."/>
            <person name="Moore G."/>
            <person name="Beltz S.B."/>
        </authorList>
    </citation>
    <scope>NUCLEOTIDE SEQUENCE [LARGE SCALE GENOMIC DNA]</scope>
    <source>
        <strain evidence="2">Cflorida</strain>
    </source>
</reference>
<evidence type="ECO:0000256" key="1">
    <source>
        <dbReference type="SAM" id="MobiDB-lite"/>
    </source>
</evidence>
<feature type="region of interest" description="Disordered" evidence="1">
    <location>
        <begin position="1652"/>
        <end position="1974"/>
    </location>
</feature>
<feature type="compositionally biased region" description="Basic and acidic residues" evidence="1">
    <location>
        <begin position="1907"/>
        <end position="1930"/>
    </location>
</feature>
<gene>
    <name evidence="2" type="ORF">EPUL_002813</name>
</gene>
<feature type="region of interest" description="Disordered" evidence="1">
    <location>
        <begin position="901"/>
        <end position="1064"/>
    </location>
</feature>
<protein>
    <submittedName>
        <fullName evidence="2">Uncharacterized protein</fullName>
    </submittedName>
</protein>
<feature type="compositionally biased region" description="Basic and acidic residues" evidence="1">
    <location>
        <begin position="1663"/>
        <end position="1675"/>
    </location>
</feature>
<feature type="compositionally biased region" description="Polar residues" evidence="1">
    <location>
        <begin position="687"/>
        <end position="697"/>
    </location>
</feature>
<feature type="compositionally biased region" description="Basic and acidic residues" evidence="1">
    <location>
        <begin position="1685"/>
        <end position="1710"/>
    </location>
</feature>
<accession>A0A2S4PRQ7</accession>
<feature type="compositionally biased region" description="Basic and acidic residues" evidence="1">
    <location>
        <begin position="1738"/>
        <end position="1753"/>
    </location>
</feature>
<feature type="compositionally biased region" description="Basic and acidic residues" evidence="1">
    <location>
        <begin position="1113"/>
        <end position="1122"/>
    </location>
</feature>
<feature type="compositionally biased region" description="Polar residues" evidence="1">
    <location>
        <begin position="1960"/>
        <end position="1973"/>
    </location>
</feature>
<feature type="region of interest" description="Disordered" evidence="1">
    <location>
        <begin position="1604"/>
        <end position="1634"/>
    </location>
</feature>
<dbReference type="STRING" id="225359.A0A2S4PRQ7"/>
<dbReference type="EMBL" id="PEDP01000888">
    <property type="protein sequence ID" value="POS84722.1"/>
    <property type="molecule type" value="Genomic_DNA"/>
</dbReference>
<feature type="region of interest" description="Disordered" evidence="1">
    <location>
        <begin position="167"/>
        <end position="300"/>
    </location>
</feature>
<feature type="compositionally biased region" description="Basic residues" evidence="1">
    <location>
        <begin position="1036"/>
        <end position="1046"/>
    </location>
</feature>
<feature type="compositionally biased region" description="Basic and acidic residues" evidence="1">
    <location>
        <begin position="1315"/>
        <end position="1334"/>
    </location>
</feature>
<feature type="region of interest" description="Disordered" evidence="1">
    <location>
        <begin position="1488"/>
        <end position="1535"/>
    </location>
</feature>
<feature type="compositionally biased region" description="Basic and acidic residues" evidence="1">
    <location>
        <begin position="1425"/>
        <end position="1435"/>
    </location>
</feature>
<feature type="compositionally biased region" description="Basic and acidic residues" evidence="1">
    <location>
        <begin position="1604"/>
        <end position="1618"/>
    </location>
</feature>
<name>A0A2S4PRQ7_9PEZI</name>
<feature type="compositionally biased region" description="Polar residues" evidence="1">
    <location>
        <begin position="1526"/>
        <end position="1535"/>
    </location>
</feature>
<comment type="caution">
    <text evidence="2">The sequence shown here is derived from an EMBL/GenBank/DDBJ whole genome shotgun (WGS) entry which is preliminary data.</text>
</comment>
<feature type="compositionally biased region" description="Basic residues" evidence="1">
    <location>
        <begin position="277"/>
        <end position="289"/>
    </location>
</feature>
<feature type="compositionally biased region" description="Basic and acidic residues" evidence="1">
    <location>
        <begin position="243"/>
        <end position="264"/>
    </location>
</feature>
<dbReference type="OrthoDB" id="5244639at2759"/>
<feature type="region of interest" description="Disordered" evidence="1">
    <location>
        <begin position="1425"/>
        <end position="1471"/>
    </location>
</feature>
<feature type="compositionally biased region" description="Basic and acidic residues" evidence="1">
    <location>
        <begin position="1760"/>
        <end position="1801"/>
    </location>
</feature>
<organism evidence="2 3">
    <name type="scientific">Erysiphe pulchra</name>
    <dbReference type="NCBI Taxonomy" id="225359"/>
    <lineage>
        <taxon>Eukaryota</taxon>
        <taxon>Fungi</taxon>
        <taxon>Dikarya</taxon>
        <taxon>Ascomycota</taxon>
        <taxon>Pezizomycotina</taxon>
        <taxon>Leotiomycetes</taxon>
        <taxon>Erysiphales</taxon>
        <taxon>Erysiphaceae</taxon>
        <taxon>Erysiphe</taxon>
    </lineage>
</organism>
<proteinExistence type="predicted"/>
<feature type="compositionally biased region" description="Acidic residues" evidence="1">
    <location>
        <begin position="843"/>
        <end position="859"/>
    </location>
</feature>
<feature type="region of interest" description="Disordered" evidence="1">
    <location>
        <begin position="1268"/>
        <end position="1388"/>
    </location>
</feature>
<feature type="region of interest" description="Disordered" evidence="1">
    <location>
        <begin position="683"/>
        <end position="757"/>
    </location>
</feature>
<feature type="region of interest" description="Disordered" evidence="1">
    <location>
        <begin position="1103"/>
        <end position="1223"/>
    </location>
</feature>
<sequence length="1986" mass="224223">MANIEGSPLCANAQTDNKFTAYRCEIGSINEDILEKLTTIARIWMLRCEVVGNICPNRNCIIQSPQSSPHIFKKSKKTIYCKRSKWALETLYSASSHALLKIDSTCDKKNNKRFYSNVSTQLPLNFLNNSPLFLPPIAGKIKSESPILESSSLAISVDLQSVDGQKIVAQKKKPKSNKNNQKGKRNSDKAGQSKKYEEKDGSDEEGDTNNNNNANRNSDEKGDEDNEDEAEKKVEEDEEDEEEKKVENEGKENAEEGDDNNKEECNEESLYTLPNNKKNKKAKTKKNGKNKAQPPDKPVVGLLKTSVDDYHAFKELETSSNYLESLVLNASTMDGRYDVIKVLFPGILPAADLDSSDKTIALDEKKETENLSFDVKDSEILKTTVSILTGSGQNFGDGDTSSILDDSQAHRFVKNSGPKKLNVLNTNELEENKDIVLSSIDTRNSDADKIEDPANNNLNHRFEETGEDLGYSNPNAESLKIIDKGKKQKKQEKQESQTTQALLKDKISKKDSESKLSIKNQDLDLIQMPGAFSFDDFGNENVPFIDKLDVTRSEIGVASIDRTNEKTYVADSKEDFQSNELAQEISPTPINSSEETENSLAQALTNESFFDNNNRTESLEMKKVKYQNSIISTKISQQEIFESYNKNSDLNDFHEPSNYKNEITESTTLDRLMEFHTAISNDEKNSTIETESVNTQLEPVKSRKEKKKEKALAEAEKKKSKAKATQQAKVMRKKQTEDENTFSEIEPNLKVEEPIELNNTEEIQFELAAREENESKSKKEFEFEIESEAKGLKNSKPCVGKQIKKIGAEQTLNTKKGRHKITGKEKGKKFLVRDEDAFATDALQDEEGNITNDEPENIDGDSNIDILHQSTNLAAPEESIAKLEVNLNKTMDLQSNNLDINSELVTEAQPGKDESTILNQDRSPEENCDVFNAINDHDKPIVVHGKDSKSKSKASNNEKKKKEGNVANKLKNFEALQNSVTPLTSSKVKEVKEPHFSHKDDEFTVSELSPEESTGSKDVPRSSLQEYVDVNVKNTGGKKSKKKKISILKEDKRNPSMNGKIKCENKDIDKGTMVIFKCDEQDKEEGLVDIKEVQHYYNKPEACQKNGDLEELGEIRNLGKQEELEELGEPEKSGKLEEPVESEKLEEPGEPEKPLELEELGELEKPGELEEPVEPEKPLELEELGELEKLDDLDELDGLGELKEPGELENPEDLGESKEILGPEKFNDCQGDETNFDESSALILSEVPKIAPFYSINLQPEAKIIKKKRPRNIRDGSPWGMLGVGPRKNVKRIAKRKSGDVKKVLRTKHTTPIKNPEKKEFVRVSPPKRADKAARPPTSRGISSIFAAPVRSKSVAERRSGATRKPSYRRQSTSEAIGISSPFIGSGNKPEISLKAAKLLGVSPSPGIIPNKKAKTNPIEHEDTVFASTKEDFTSPEKQTQNRIKKDDNDVIIESSGNSEPVMKRSESTRRTSIGGIFSGLISSRSRPNVKRRSIVTEEDHRSLRREDRKIKQSNRGISELRMSGGLTNEDQKVQQLAQQTPEVVIKKNSDENVVVGKIQKVRKSHRADRKAAEEAAERIAIKEAAEKKEAEDAAERIAIKEAAEKKEAEEAAERRASEISQKARRARRSERKAIQEAIDKKVAEIESAELAQKARRARRAEKKAAEEIAERKAVELAQKTRRAQRSERAERKATEITPKREIEKKEAAKKTAVRRGSGENLRRTSDEERRERHRRKEAQLDERQHEEREARRAARRSQRSKEKAEQRGFEGRNSEKNHASDEKLAMNDRRKDESYLEKANYRNSISQKPKFDENYTYGSKELRSSRAIPKNPRPNYEEFGLPVENQTTDKSLYVKHELNDRSNESDERPSLDSMASTRAKELLKDPLIPTSPLVSPFVEPKASTEQIRHREVRKLDSSKYDEVREERDERRRKRDSRRIQENLAIPHGNHGNERRFSHRSSTLVESKTSSAQGGFLSRWKRLAGV</sequence>
<feature type="compositionally biased region" description="Basic and acidic residues" evidence="1">
    <location>
        <begin position="708"/>
        <end position="717"/>
    </location>
</feature>